<dbReference type="EMBL" id="CALNXI010002745">
    <property type="protein sequence ID" value="CAH3190447.1"/>
    <property type="molecule type" value="Genomic_DNA"/>
</dbReference>
<reference evidence="3 4" key="1">
    <citation type="submission" date="2022-05" db="EMBL/GenBank/DDBJ databases">
        <authorList>
            <consortium name="Genoscope - CEA"/>
            <person name="William W."/>
        </authorList>
    </citation>
    <scope>NUCLEOTIDE SEQUENCE [LARGE SCALE GENOMIC DNA]</scope>
</reference>
<dbReference type="SMART" id="SM00174">
    <property type="entry name" value="RHO"/>
    <property type="match status" value="1"/>
</dbReference>
<evidence type="ECO:0000313" key="4">
    <source>
        <dbReference type="Proteomes" id="UP001159427"/>
    </source>
</evidence>
<gene>
    <name evidence="3" type="ORF">PEVE_00020471</name>
</gene>
<evidence type="ECO:0000256" key="2">
    <source>
        <dbReference type="ARBA" id="ARBA00022741"/>
    </source>
</evidence>
<evidence type="ECO:0000313" key="3">
    <source>
        <dbReference type="EMBL" id="CAH3190447.1"/>
    </source>
</evidence>
<dbReference type="SMART" id="SM00176">
    <property type="entry name" value="RAN"/>
    <property type="match status" value="1"/>
</dbReference>
<evidence type="ECO:0000256" key="1">
    <source>
        <dbReference type="ARBA" id="ARBA00006270"/>
    </source>
</evidence>
<keyword evidence="2" id="KW-0547">Nucleotide-binding</keyword>
<dbReference type="InterPro" id="IPR005225">
    <property type="entry name" value="Small_GTP-bd"/>
</dbReference>
<dbReference type="PROSITE" id="PS51419">
    <property type="entry name" value="RAB"/>
    <property type="match status" value="1"/>
</dbReference>
<dbReference type="PANTHER" id="PTHR47978">
    <property type="match status" value="1"/>
</dbReference>
<dbReference type="SMART" id="SM00173">
    <property type="entry name" value="RAS"/>
    <property type="match status" value="1"/>
</dbReference>
<dbReference type="PROSITE" id="PS51421">
    <property type="entry name" value="RAS"/>
    <property type="match status" value="1"/>
</dbReference>
<dbReference type="Pfam" id="PF00071">
    <property type="entry name" value="Ras"/>
    <property type="match status" value="1"/>
</dbReference>
<accession>A0ABN8SHQ4</accession>
<proteinExistence type="inferred from homology"/>
<dbReference type="Gene3D" id="3.40.50.300">
    <property type="entry name" value="P-loop containing nucleotide triphosphate hydrolases"/>
    <property type="match status" value="1"/>
</dbReference>
<protein>
    <recommendedName>
        <fullName evidence="5">Ras-related protein Rab-24</fullName>
    </recommendedName>
</protein>
<dbReference type="NCBIfam" id="TIGR00231">
    <property type="entry name" value="small_GTP"/>
    <property type="match status" value="1"/>
</dbReference>
<dbReference type="PRINTS" id="PR00449">
    <property type="entry name" value="RASTRNSFRMNG"/>
</dbReference>
<evidence type="ECO:0008006" key="5">
    <source>
        <dbReference type="Google" id="ProtNLM"/>
    </source>
</evidence>
<sequence length="209" mass="24385">MGSKVDAKVVLLGKEYSGKTSLVERYLHHRFNENVPYQNTKLRPKGRKKNVFETGFPPYLWVWDTAGSERYEAMSRIYYRGAKAAVLCYDLTDRSSFERAKFWVNELKTYEDNCKIYLCATKYDMVQNDKKLRQVDYHTTTDYADEINAKVFETSSKTGHNVDELFFELAQDYSREEEPPDPGEIERDALELTEFPQRHGRAACCGIKL</sequence>
<dbReference type="Proteomes" id="UP001159427">
    <property type="component" value="Unassembled WGS sequence"/>
</dbReference>
<name>A0ABN8SHQ4_9CNID</name>
<dbReference type="InterPro" id="IPR001806">
    <property type="entry name" value="Small_GTPase"/>
</dbReference>
<dbReference type="SUPFAM" id="SSF52540">
    <property type="entry name" value="P-loop containing nucleoside triphosphate hydrolases"/>
    <property type="match status" value="1"/>
</dbReference>
<dbReference type="InterPro" id="IPR027417">
    <property type="entry name" value="P-loop_NTPase"/>
</dbReference>
<keyword evidence="4" id="KW-1185">Reference proteome</keyword>
<dbReference type="SMART" id="SM00175">
    <property type="entry name" value="RAB"/>
    <property type="match status" value="1"/>
</dbReference>
<organism evidence="3 4">
    <name type="scientific">Porites evermanni</name>
    <dbReference type="NCBI Taxonomy" id="104178"/>
    <lineage>
        <taxon>Eukaryota</taxon>
        <taxon>Metazoa</taxon>
        <taxon>Cnidaria</taxon>
        <taxon>Anthozoa</taxon>
        <taxon>Hexacorallia</taxon>
        <taxon>Scleractinia</taxon>
        <taxon>Fungiina</taxon>
        <taxon>Poritidae</taxon>
        <taxon>Porites</taxon>
    </lineage>
</organism>
<comment type="similarity">
    <text evidence="1">Belongs to the small GTPase superfamily. Rab family.</text>
</comment>
<comment type="caution">
    <text evidence="3">The sequence shown here is derived from an EMBL/GenBank/DDBJ whole genome shotgun (WGS) entry which is preliminary data.</text>
</comment>